<gene>
    <name evidence="1" type="ORF">NDU88_001542</name>
</gene>
<dbReference type="Proteomes" id="UP001066276">
    <property type="component" value="Chromosome 8"/>
</dbReference>
<proteinExistence type="predicted"/>
<protein>
    <submittedName>
        <fullName evidence="1">Uncharacterized protein</fullName>
    </submittedName>
</protein>
<name>A0AAV7NDQ1_PLEWA</name>
<dbReference type="AlphaFoldDB" id="A0AAV7NDQ1"/>
<keyword evidence="2" id="KW-1185">Reference proteome</keyword>
<evidence type="ECO:0000313" key="2">
    <source>
        <dbReference type="Proteomes" id="UP001066276"/>
    </source>
</evidence>
<accession>A0AAV7NDQ1</accession>
<organism evidence="1 2">
    <name type="scientific">Pleurodeles waltl</name>
    <name type="common">Iberian ribbed newt</name>
    <dbReference type="NCBI Taxonomy" id="8319"/>
    <lineage>
        <taxon>Eukaryota</taxon>
        <taxon>Metazoa</taxon>
        <taxon>Chordata</taxon>
        <taxon>Craniata</taxon>
        <taxon>Vertebrata</taxon>
        <taxon>Euteleostomi</taxon>
        <taxon>Amphibia</taxon>
        <taxon>Batrachia</taxon>
        <taxon>Caudata</taxon>
        <taxon>Salamandroidea</taxon>
        <taxon>Salamandridae</taxon>
        <taxon>Pleurodelinae</taxon>
        <taxon>Pleurodeles</taxon>
    </lineage>
</organism>
<sequence>MPVKGGKMAKTKGLDPGFTQLLKMLLAKLSDGGEGGSLVSAQEPVSGQLARPTIANQGYPVLTVPGAPSPTLFSTITDLQMQFEALVKVGNRALLELGLQRVVMGLAGSIDSTTAASSVKVTEGPVKDSCPVGQAMGGQDTLFSRPGKLALHESAETKENIWKGEFVDIFFLIRPKRREGEVKEKEGKDNSSKEKKPKVEELIANWLFEFNVFMTVMLEKKQEQAVP</sequence>
<comment type="caution">
    <text evidence="1">The sequence shown here is derived from an EMBL/GenBank/DDBJ whole genome shotgun (WGS) entry which is preliminary data.</text>
</comment>
<reference evidence="1" key="1">
    <citation type="journal article" date="2022" name="bioRxiv">
        <title>Sequencing and chromosome-scale assembly of the giantPleurodeles waltlgenome.</title>
        <authorList>
            <person name="Brown T."/>
            <person name="Elewa A."/>
            <person name="Iarovenko S."/>
            <person name="Subramanian E."/>
            <person name="Araus A.J."/>
            <person name="Petzold A."/>
            <person name="Susuki M."/>
            <person name="Suzuki K.-i.T."/>
            <person name="Hayashi T."/>
            <person name="Toyoda A."/>
            <person name="Oliveira C."/>
            <person name="Osipova E."/>
            <person name="Leigh N.D."/>
            <person name="Simon A."/>
            <person name="Yun M.H."/>
        </authorList>
    </citation>
    <scope>NUCLEOTIDE SEQUENCE</scope>
    <source>
        <strain evidence="1">20211129_DDA</strain>
        <tissue evidence="1">Liver</tissue>
    </source>
</reference>
<dbReference type="EMBL" id="JANPWB010000012">
    <property type="protein sequence ID" value="KAJ1113289.1"/>
    <property type="molecule type" value="Genomic_DNA"/>
</dbReference>
<evidence type="ECO:0000313" key="1">
    <source>
        <dbReference type="EMBL" id="KAJ1113289.1"/>
    </source>
</evidence>